<keyword evidence="8" id="KW-1185">Reference proteome</keyword>
<dbReference type="GO" id="GO:0016787">
    <property type="term" value="F:hydrolase activity"/>
    <property type="evidence" value="ECO:0007669"/>
    <property type="project" value="UniProtKB-KW"/>
</dbReference>
<proteinExistence type="predicted"/>
<dbReference type="STRING" id="180088.A0A1J8Q673"/>
<name>A0A1J8Q673_9AGAM</name>
<dbReference type="OrthoDB" id="448448at2759"/>
<keyword evidence="2" id="KW-0378">Hydrolase</keyword>
<feature type="compositionally biased region" description="Basic and acidic residues" evidence="4">
    <location>
        <begin position="649"/>
        <end position="660"/>
    </location>
</feature>
<evidence type="ECO:0000256" key="2">
    <source>
        <dbReference type="ARBA" id="ARBA00022801"/>
    </source>
</evidence>
<dbReference type="SUPFAM" id="SSF52540">
    <property type="entry name" value="P-loop containing nucleoside triphosphate hydrolases"/>
    <property type="match status" value="2"/>
</dbReference>
<evidence type="ECO:0000256" key="4">
    <source>
        <dbReference type="SAM" id="MobiDB-lite"/>
    </source>
</evidence>
<dbReference type="PROSITE" id="PS51192">
    <property type="entry name" value="HELICASE_ATP_BIND_1"/>
    <property type="match status" value="1"/>
</dbReference>
<dbReference type="Pfam" id="PF00271">
    <property type="entry name" value="Helicase_C"/>
    <property type="match status" value="1"/>
</dbReference>
<evidence type="ECO:0000256" key="1">
    <source>
        <dbReference type="ARBA" id="ARBA00022741"/>
    </source>
</evidence>
<keyword evidence="3" id="KW-0067">ATP-binding</keyword>
<dbReference type="Gene3D" id="3.40.50.10810">
    <property type="entry name" value="Tandem AAA-ATPase domain"/>
    <property type="match status" value="2"/>
</dbReference>
<protein>
    <submittedName>
        <fullName evidence="7">Uncharacterized protein</fullName>
    </submittedName>
</protein>
<accession>A0A1J8Q673</accession>
<dbReference type="CDD" id="cd18793">
    <property type="entry name" value="SF2_C_SNF"/>
    <property type="match status" value="1"/>
</dbReference>
<dbReference type="InterPro" id="IPR014001">
    <property type="entry name" value="Helicase_ATP-bd"/>
</dbReference>
<sequence>MATHAPSGSSPNIQNLSLGQYEQSNHIDLTIDDDEPNSESVLNSDSHLKRPTTGYPSPPPRQTMFYDPVHSSEKQPSYPKFSPSNHLPLAYHSPLIPPMKPSIFDQTSFIPPQPLPQLYAPQSSNYRPVFAGPSQPPRNSTAQLPITGSARTLPPLVPSRPSSSAPPPNHQVIDLTDSPSPPPSPRLRQQPMYNLLPDDLHPKTPVCIGQLTVTALVLYPVSYLQAQDPNHEIEWANVRLQYEHNPQRGDATETIHIKTPSGKTPSGESSQGEIFGVVEQKVATDLGPMLGKGLIRLDAKVRRGMPNLPILPLQMLVYTPKGNIHVVGNYLQQCGLLLDHPSGPYDISRLMNYHYCNPHTPPLGGHRPMLPSRPGYAGPGGNSSRWNAPMVSGKTLEVQRSQIDELFKSLKSGDELAETEPGSKANEIGTPLYPHQKKALTFLLERERERRCADGRYSTMWQLRNDHHTGRPSWFHIVTQKEVFHEPEEAKGAILADDMGLGKTITCVSLIASTLDAAHVFAATPLQPPPPPPPDRSMLEDPLTAAHFTGSVWGIPEIDSSSCSTKGKGKAAKAQDKAEADYARACRIKAKSRATLIICPLSTVSNWEDQFREHWRGEVTVVGGGGMSCSAASLSSLQSTSPPASQAETKAETKPPLRRREGRPLRVYVYHGNARRPDAAFLADFDAVITTYATLASEYSKQNRKVTNVEAEEDDDGSSDGYGGVDVDERGNQVLRLPKPKRAGMKRKKSCSNFGASEASSALQTVHWFRVVLDEAHSIKETQTVGSRASCDLMADRRLCLTGTPVQNKLDDVYALIKFLRLEPFDDKNIWTEFIGTPVKYGQSLGVARLQTIMKCITLRRTKESKSSDGRRILHLPPRRDELRYLKFDHREQTIYDQFFSESKAEFNELSNKNEVMKNYVGILQKILRLRQICDHFELVDGKGPGDMQAMDSSTYEDIAAAIEKEGLNPVRAAAIVALLREAATTQCVECGEELCVSSDQQGQMDVGGVMDVDGPPAPKRGRKTKSSGSRAPTRASSPSAPSLILTRCQHLFCLGCYRQCVCPGWPDVPADTRRSCSACQTGLSPQDAVRVKPDCSPVDFGVKKKPVRREKRIKGVPLDNFHPSTKVKALLGDLMQFSRANPHSVNYDPDSIEVEMVDNEGNKVDDGIIKTVVFSQWTTMLDKIEDALETAGIRYDRLDGTMKRDDRTRAMEALKHDPACEILLVSLKAGGVGLNLTAAQRVYLMDPYWNPAVENQAVDRIHRLGQTRPVTTVKLIIENSIEDRLLEVQRKKTELANMTLGQNFSKADMLQRRMEELNQLFST</sequence>
<gene>
    <name evidence="7" type="ORF">AZE42_00049</name>
</gene>
<dbReference type="Gene3D" id="3.40.50.300">
    <property type="entry name" value="P-loop containing nucleotide triphosphate hydrolases"/>
    <property type="match status" value="1"/>
</dbReference>
<feature type="region of interest" description="Disordered" evidence="4">
    <location>
        <begin position="632"/>
        <end position="660"/>
    </location>
</feature>
<evidence type="ECO:0000256" key="3">
    <source>
        <dbReference type="ARBA" id="ARBA00022840"/>
    </source>
</evidence>
<comment type="caution">
    <text evidence="7">The sequence shown here is derived from an EMBL/GenBank/DDBJ whole genome shotgun (WGS) entry which is preliminary data.</text>
</comment>
<evidence type="ECO:0000259" key="6">
    <source>
        <dbReference type="PROSITE" id="PS51194"/>
    </source>
</evidence>
<dbReference type="PROSITE" id="PS51194">
    <property type="entry name" value="HELICASE_CTER"/>
    <property type="match status" value="1"/>
</dbReference>
<feature type="compositionally biased region" description="Polar residues" evidence="4">
    <location>
        <begin position="1"/>
        <end position="27"/>
    </location>
</feature>
<feature type="region of interest" description="Disordered" evidence="4">
    <location>
        <begin position="1006"/>
        <end position="1040"/>
    </location>
</feature>
<feature type="compositionally biased region" description="Low complexity" evidence="4">
    <location>
        <begin position="1027"/>
        <end position="1040"/>
    </location>
</feature>
<dbReference type="PANTHER" id="PTHR45626:SF52">
    <property type="entry name" value="SINGLE-STRANDED DNA-DEPENDENT ATPASE (EUROFUNG)"/>
    <property type="match status" value="1"/>
</dbReference>
<feature type="region of interest" description="Disordered" evidence="4">
    <location>
        <begin position="114"/>
        <end position="189"/>
    </location>
</feature>
<dbReference type="InterPro" id="IPR050628">
    <property type="entry name" value="SNF2_RAD54_helicase_TF"/>
</dbReference>
<reference evidence="7 8" key="1">
    <citation type="submission" date="2016-03" db="EMBL/GenBank/DDBJ databases">
        <title>Comparative genomics of the ectomycorrhizal sister species Rhizopogon vinicolor and Rhizopogon vesiculosus (Basidiomycota: Boletales) reveals a divergence of the mating type B locus.</title>
        <authorList>
            <person name="Mujic A.B."/>
            <person name="Kuo A."/>
            <person name="Tritt A."/>
            <person name="Lipzen A."/>
            <person name="Chen C."/>
            <person name="Johnson J."/>
            <person name="Sharma A."/>
            <person name="Barry K."/>
            <person name="Grigoriev I.V."/>
            <person name="Spatafora J.W."/>
        </authorList>
    </citation>
    <scope>NUCLEOTIDE SEQUENCE [LARGE SCALE GENOMIC DNA]</scope>
    <source>
        <strain evidence="7 8">AM-OR11-056</strain>
    </source>
</reference>
<dbReference type="GO" id="GO:0005524">
    <property type="term" value="F:ATP binding"/>
    <property type="evidence" value="ECO:0007669"/>
    <property type="project" value="UniProtKB-KW"/>
</dbReference>
<dbReference type="InterPro" id="IPR049730">
    <property type="entry name" value="SNF2/RAD54-like_C"/>
</dbReference>
<dbReference type="Proteomes" id="UP000183567">
    <property type="component" value="Unassembled WGS sequence"/>
</dbReference>
<evidence type="ECO:0000259" key="5">
    <source>
        <dbReference type="PROSITE" id="PS51192"/>
    </source>
</evidence>
<feature type="region of interest" description="Disordered" evidence="4">
    <location>
        <begin position="1"/>
        <end position="86"/>
    </location>
</feature>
<dbReference type="InterPro" id="IPR038718">
    <property type="entry name" value="SNF2-like_sf"/>
</dbReference>
<dbReference type="Pfam" id="PF00176">
    <property type="entry name" value="SNF2-rel_dom"/>
    <property type="match status" value="2"/>
</dbReference>
<feature type="region of interest" description="Disordered" evidence="4">
    <location>
        <begin position="703"/>
        <end position="728"/>
    </location>
</feature>
<feature type="compositionally biased region" description="Low complexity" evidence="4">
    <location>
        <begin position="632"/>
        <end position="647"/>
    </location>
</feature>
<dbReference type="InterPro" id="IPR027417">
    <property type="entry name" value="P-loop_NTPase"/>
</dbReference>
<dbReference type="InterPro" id="IPR001650">
    <property type="entry name" value="Helicase_C-like"/>
</dbReference>
<dbReference type="PANTHER" id="PTHR45626">
    <property type="entry name" value="TRANSCRIPTION TERMINATION FACTOR 2-RELATED"/>
    <property type="match status" value="1"/>
</dbReference>
<evidence type="ECO:0000313" key="7">
    <source>
        <dbReference type="EMBL" id="OJA16167.1"/>
    </source>
</evidence>
<evidence type="ECO:0000313" key="8">
    <source>
        <dbReference type="Proteomes" id="UP000183567"/>
    </source>
</evidence>
<dbReference type="CDD" id="cd18008">
    <property type="entry name" value="DEXDc_SHPRH-like"/>
    <property type="match status" value="1"/>
</dbReference>
<dbReference type="GO" id="GO:0005634">
    <property type="term" value="C:nucleus"/>
    <property type="evidence" value="ECO:0007669"/>
    <property type="project" value="TreeGrafter"/>
</dbReference>
<dbReference type="InterPro" id="IPR000330">
    <property type="entry name" value="SNF2_N"/>
</dbReference>
<dbReference type="GO" id="GO:0008094">
    <property type="term" value="F:ATP-dependent activity, acting on DNA"/>
    <property type="evidence" value="ECO:0007669"/>
    <property type="project" value="TreeGrafter"/>
</dbReference>
<dbReference type="GO" id="GO:0006281">
    <property type="term" value="P:DNA repair"/>
    <property type="evidence" value="ECO:0007669"/>
    <property type="project" value="TreeGrafter"/>
</dbReference>
<feature type="domain" description="Helicase ATP-binding" evidence="5">
    <location>
        <begin position="484"/>
        <end position="823"/>
    </location>
</feature>
<keyword evidence="1" id="KW-0547">Nucleotide-binding</keyword>
<feature type="domain" description="Helicase C-terminal" evidence="6">
    <location>
        <begin position="1164"/>
        <end position="1319"/>
    </location>
</feature>
<dbReference type="SMART" id="SM00490">
    <property type="entry name" value="HELICc"/>
    <property type="match status" value="1"/>
</dbReference>
<dbReference type="SMART" id="SM00487">
    <property type="entry name" value="DEXDc"/>
    <property type="match status" value="1"/>
</dbReference>
<dbReference type="EMBL" id="LVVM01002679">
    <property type="protein sequence ID" value="OJA16167.1"/>
    <property type="molecule type" value="Genomic_DNA"/>
</dbReference>
<feature type="compositionally biased region" description="Polar residues" evidence="4">
    <location>
        <begin position="137"/>
        <end position="150"/>
    </location>
</feature>
<organism evidence="7 8">
    <name type="scientific">Rhizopogon vesiculosus</name>
    <dbReference type="NCBI Taxonomy" id="180088"/>
    <lineage>
        <taxon>Eukaryota</taxon>
        <taxon>Fungi</taxon>
        <taxon>Dikarya</taxon>
        <taxon>Basidiomycota</taxon>
        <taxon>Agaricomycotina</taxon>
        <taxon>Agaricomycetes</taxon>
        <taxon>Agaricomycetidae</taxon>
        <taxon>Boletales</taxon>
        <taxon>Suillineae</taxon>
        <taxon>Rhizopogonaceae</taxon>
        <taxon>Rhizopogon</taxon>
    </lineage>
</organism>